<dbReference type="AlphaFoldDB" id="A0A6P6YM96"/>
<keyword evidence="5" id="KW-0528">Neurotoxin</keyword>
<dbReference type="OrthoDB" id="6476088at2759"/>
<keyword evidence="10" id="KW-1185">Reference proteome</keyword>
<dbReference type="InterPro" id="IPR036770">
    <property type="entry name" value="Ankyrin_rpt-contain_sf"/>
</dbReference>
<dbReference type="PANTHER" id="PTHR46231:SF1">
    <property type="entry name" value="ANKYRIN REPEAT AND BTB_POZ DOMAIN-CONTAINING PROTEIN 1"/>
    <property type="match status" value="1"/>
</dbReference>
<dbReference type="GO" id="GO:0006887">
    <property type="term" value="P:exocytosis"/>
    <property type="evidence" value="ECO:0007669"/>
    <property type="project" value="UniProtKB-KW"/>
</dbReference>
<protein>
    <submittedName>
        <fullName evidence="11">Ankyrin repeat and BTB/POZ domain-containing protein 1-like isoform X1</fullName>
    </submittedName>
</protein>
<dbReference type="SMART" id="SM00225">
    <property type="entry name" value="BTB"/>
    <property type="match status" value="2"/>
</dbReference>
<organism evidence="10 11">
    <name type="scientific">Dermatophagoides pteronyssinus</name>
    <name type="common">European house dust mite</name>
    <dbReference type="NCBI Taxonomy" id="6956"/>
    <lineage>
        <taxon>Eukaryota</taxon>
        <taxon>Metazoa</taxon>
        <taxon>Ecdysozoa</taxon>
        <taxon>Arthropoda</taxon>
        <taxon>Chelicerata</taxon>
        <taxon>Arachnida</taxon>
        <taxon>Acari</taxon>
        <taxon>Acariformes</taxon>
        <taxon>Sarcoptiformes</taxon>
        <taxon>Astigmata</taxon>
        <taxon>Psoroptidia</taxon>
        <taxon>Analgoidea</taxon>
        <taxon>Pyroglyphidae</taxon>
        <taxon>Dermatophagoidinae</taxon>
        <taxon>Dermatophagoides</taxon>
    </lineage>
</organism>
<dbReference type="Gene3D" id="1.25.40.20">
    <property type="entry name" value="Ankyrin repeat-containing domain"/>
    <property type="match status" value="1"/>
</dbReference>
<evidence type="ECO:0000313" key="10">
    <source>
        <dbReference type="Proteomes" id="UP000515146"/>
    </source>
</evidence>
<dbReference type="SMART" id="SM00248">
    <property type="entry name" value="ANK"/>
    <property type="match status" value="1"/>
</dbReference>
<feature type="domain" description="BTB" evidence="9">
    <location>
        <begin position="116"/>
        <end position="185"/>
    </location>
</feature>
<dbReference type="GO" id="GO:0005737">
    <property type="term" value="C:cytoplasm"/>
    <property type="evidence" value="ECO:0007669"/>
    <property type="project" value="TreeGrafter"/>
</dbReference>
<gene>
    <name evidence="11" type="primary">LOC113799830</name>
</gene>
<keyword evidence="7" id="KW-0472">Membrane</keyword>
<dbReference type="InParanoid" id="A0A6P6YM96"/>
<dbReference type="Pfam" id="PF00651">
    <property type="entry name" value="BTB"/>
    <property type="match status" value="2"/>
</dbReference>
<evidence type="ECO:0000256" key="5">
    <source>
        <dbReference type="ARBA" id="ARBA00023028"/>
    </source>
</evidence>
<dbReference type="GO" id="GO:0000151">
    <property type="term" value="C:ubiquitin ligase complex"/>
    <property type="evidence" value="ECO:0007669"/>
    <property type="project" value="TreeGrafter"/>
</dbReference>
<evidence type="ECO:0000256" key="7">
    <source>
        <dbReference type="ARBA" id="ARBA00023298"/>
    </source>
</evidence>
<keyword evidence="5" id="KW-0800">Toxin</keyword>
<dbReference type="Gene3D" id="3.30.710.10">
    <property type="entry name" value="Potassium Channel Kv1.1, Chain A"/>
    <property type="match status" value="2"/>
</dbReference>
<keyword evidence="3" id="KW-1052">Target cell membrane</keyword>
<dbReference type="SUPFAM" id="SSF54695">
    <property type="entry name" value="POZ domain"/>
    <property type="match status" value="2"/>
</dbReference>
<dbReference type="InterPro" id="IPR011333">
    <property type="entry name" value="SKP1/BTB/POZ_sf"/>
</dbReference>
<keyword evidence="7" id="KW-1053">Target membrane</keyword>
<reference evidence="11" key="1">
    <citation type="submission" date="2025-08" db="UniProtKB">
        <authorList>
            <consortium name="RefSeq"/>
        </authorList>
    </citation>
    <scope>IDENTIFICATION</scope>
    <source>
        <strain evidence="11">Airmid</strain>
    </source>
</reference>
<dbReference type="PROSITE" id="PS50088">
    <property type="entry name" value="ANK_REPEAT"/>
    <property type="match status" value="1"/>
</dbReference>
<dbReference type="GO" id="GO:0044218">
    <property type="term" value="C:other organism cell membrane"/>
    <property type="evidence" value="ECO:0007669"/>
    <property type="project" value="UniProtKB-KW"/>
</dbReference>
<name>A0A6P6YM96_DERPT</name>
<dbReference type="PANTHER" id="PTHR46231">
    <property type="entry name" value="ANKYRIN REPEAT AND BTB/POZ DOMAIN-CONTAINING PROTEIN 1"/>
    <property type="match status" value="1"/>
</dbReference>
<dbReference type="InterPro" id="IPR002110">
    <property type="entry name" value="Ankyrin_rpt"/>
</dbReference>
<evidence type="ECO:0000256" key="6">
    <source>
        <dbReference type="ARBA" id="ARBA00023043"/>
    </source>
</evidence>
<dbReference type="InterPro" id="IPR044515">
    <property type="entry name" value="ABTB1"/>
</dbReference>
<dbReference type="OMA" id="EGARCIY"/>
<proteinExistence type="predicted"/>
<dbReference type="Pfam" id="PF12796">
    <property type="entry name" value="Ank_2"/>
    <property type="match status" value="1"/>
</dbReference>
<evidence type="ECO:0000256" key="3">
    <source>
        <dbReference type="ARBA" id="ARBA00022537"/>
    </source>
</evidence>
<dbReference type="Proteomes" id="UP000515146">
    <property type="component" value="Unplaced"/>
</dbReference>
<evidence type="ECO:0000259" key="9">
    <source>
        <dbReference type="PROSITE" id="PS50097"/>
    </source>
</evidence>
<dbReference type="PROSITE" id="PS50097">
    <property type="entry name" value="BTB"/>
    <property type="match status" value="2"/>
</dbReference>
<dbReference type="SUPFAM" id="SSF48403">
    <property type="entry name" value="Ankyrin repeat"/>
    <property type="match status" value="1"/>
</dbReference>
<keyword evidence="5" id="KW-0638">Presynaptic neurotoxin</keyword>
<dbReference type="KEGG" id="dpte:113799830"/>
<sequence length="477" mass="56910">MDIFRMFRACKLGDFQTLKTLIETKDVDVNFRDKFDSTPLYYACLCGHMEVVRFLLEHGAKCDVKTFDGERCVYGALTDDIRKLLLKEYNVINKKIIRRNDYDEFLRKLLNDTKYTDIIFKIHNNRYQFRAHRCILMIRSKYFYKKFLGKWKDKHIIHIDNKQVNPDAFQILLQYLYTGIVEFSFKIHDDVCRLFRQCHLNKINEMIDCHIQELQKKSRSSMFRNKNVTIFLDFPVSLDYRKLYRTTLPEEFSDPDNDDENIESMKQTITGDVVFQIENQQFNCHKLFFAIRSDYFAALFCDHFQESLDHRKIQTIDKIDKFIINDRIDLFRLLTCFIYTNNIDNDITLDQVCDLLYASDVYLIESLKRYCATIIGTNIGNFNPIDIIKWSRILNLPKLEAIATQYIADNLKNFINENDFKKLVIDDAQSVRQRQETDTIDIIDDIRYYLSINSTKKDLQYEFQQIDLLLQSLELDA</sequence>
<evidence type="ECO:0000256" key="2">
    <source>
        <dbReference type="ARBA" id="ARBA00022483"/>
    </source>
</evidence>
<keyword evidence="4" id="KW-0677">Repeat</keyword>
<dbReference type="InterPro" id="IPR000210">
    <property type="entry name" value="BTB/POZ_dom"/>
</dbReference>
<accession>A0A6P6YM96</accession>
<dbReference type="RefSeq" id="XP_027206327.1">
    <property type="nucleotide sequence ID" value="XM_027350526.1"/>
</dbReference>
<evidence type="ECO:0000256" key="4">
    <source>
        <dbReference type="ARBA" id="ARBA00022737"/>
    </source>
</evidence>
<dbReference type="GO" id="GO:0044231">
    <property type="term" value="C:host cell presynaptic membrane"/>
    <property type="evidence" value="ECO:0007669"/>
    <property type="project" value="UniProtKB-KW"/>
</dbReference>
<comment type="subcellular location">
    <subcellularLocation>
        <location evidence="1">Target cell membrane</location>
    </subcellularLocation>
</comment>
<keyword evidence="2" id="KW-0268">Exocytosis</keyword>
<evidence type="ECO:0000256" key="1">
    <source>
        <dbReference type="ARBA" id="ARBA00004175"/>
    </source>
</evidence>
<feature type="repeat" description="ANK" evidence="8">
    <location>
        <begin position="35"/>
        <end position="67"/>
    </location>
</feature>
<dbReference type="PROSITE" id="PS50297">
    <property type="entry name" value="ANK_REP_REGION"/>
    <property type="match status" value="1"/>
</dbReference>
<keyword evidence="6 8" id="KW-0040">ANK repeat</keyword>
<evidence type="ECO:0000256" key="8">
    <source>
        <dbReference type="PROSITE-ProRule" id="PRU00023"/>
    </source>
</evidence>
<evidence type="ECO:0000313" key="11">
    <source>
        <dbReference type="RefSeq" id="XP_027206327.1"/>
    </source>
</evidence>
<feature type="domain" description="BTB" evidence="9">
    <location>
        <begin position="271"/>
        <end position="347"/>
    </location>
</feature>